<dbReference type="RefSeq" id="WP_042230960.1">
    <property type="nucleotide sequence ID" value="NZ_CP026520.1"/>
</dbReference>
<proteinExistence type="inferred from homology"/>
<keyword evidence="2" id="KW-0540">Nuclease</keyword>
<evidence type="ECO:0000256" key="3">
    <source>
        <dbReference type="ARBA" id="ARBA00022801"/>
    </source>
</evidence>
<evidence type="ECO:0000313" key="7">
    <source>
        <dbReference type="Proteomes" id="UP000288943"/>
    </source>
</evidence>
<evidence type="ECO:0000256" key="4">
    <source>
        <dbReference type="ARBA" id="ARBA00024207"/>
    </source>
</evidence>
<reference evidence="6 7" key="1">
    <citation type="submission" date="2018-01" db="EMBL/GenBank/DDBJ databases">
        <title>The whole genome sequencing and assembly of Paenibacillus chitinolyticus KCCM 41400 strain.</title>
        <authorList>
            <person name="Kim J.-Y."/>
            <person name="Park M.-K."/>
            <person name="Lee Y.-J."/>
            <person name="Yi H."/>
            <person name="Bahn Y.-S."/>
            <person name="Kim J.F."/>
            <person name="Lee D.-W."/>
        </authorList>
    </citation>
    <scope>NUCLEOTIDE SEQUENCE [LARGE SCALE GENOMIC DNA]</scope>
    <source>
        <strain evidence="6 7">KCCM 41400</strain>
    </source>
</reference>
<sequence length="143" mass="16269">MYYVNVDQIKQRLAFVPELLTGCTELEQAFSNGDKRLITYLAQERVLHLAIETVTDVGSLIIDGFLMRDASSYEDIIDILGTEKVFSEETTAALLSLVKLRKPLVQEYDTFSREGVHPLLKELPVILPDFTRSVEAFIEKEMI</sequence>
<dbReference type="InterPro" id="IPR037038">
    <property type="entry name" value="HepT-like_sf"/>
</dbReference>
<dbReference type="OrthoDB" id="2375467at2"/>
<protein>
    <submittedName>
        <fullName evidence="6">DUF86 domain-containing protein</fullName>
    </submittedName>
</protein>
<dbReference type="Gene3D" id="1.20.120.580">
    <property type="entry name" value="bsu32300-like"/>
    <property type="match status" value="1"/>
</dbReference>
<dbReference type="GO" id="GO:0004540">
    <property type="term" value="F:RNA nuclease activity"/>
    <property type="evidence" value="ECO:0007669"/>
    <property type="project" value="InterPro"/>
</dbReference>
<organism evidence="6 7">
    <name type="scientific">Paenibacillus chitinolyticus</name>
    <dbReference type="NCBI Taxonomy" id="79263"/>
    <lineage>
        <taxon>Bacteria</taxon>
        <taxon>Bacillati</taxon>
        <taxon>Bacillota</taxon>
        <taxon>Bacilli</taxon>
        <taxon>Bacillales</taxon>
        <taxon>Paenibacillaceae</taxon>
        <taxon>Paenibacillus</taxon>
    </lineage>
</organism>
<keyword evidence="3" id="KW-0378">Hydrolase</keyword>
<dbReference type="Proteomes" id="UP000288943">
    <property type="component" value="Chromosome"/>
</dbReference>
<evidence type="ECO:0000313" key="8">
    <source>
        <dbReference type="Proteomes" id="UP001527202"/>
    </source>
</evidence>
<dbReference type="Pfam" id="PF01934">
    <property type="entry name" value="HepT-like"/>
    <property type="match status" value="1"/>
</dbReference>
<dbReference type="GO" id="GO:0110001">
    <property type="term" value="C:toxin-antitoxin complex"/>
    <property type="evidence" value="ECO:0007669"/>
    <property type="project" value="InterPro"/>
</dbReference>
<dbReference type="InterPro" id="IPR052379">
    <property type="entry name" value="Type_VII_TA_RNase"/>
</dbReference>
<dbReference type="GO" id="GO:0016787">
    <property type="term" value="F:hydrolase activity"/>
    <property type="evidence" value="ECO:0007669"/>
    <property type="project" value="UniProtKB-KW"/>
</dbReference>
<dbReference type="EMBL" id="JAMDMJ010000004">
    <property type="protein sequence ID" value="MCY9595043.1"/>
    <property type="molecule type" value="Genomic_DNA"/>
</dbReference>
<accession>A0A410WU97</accession>
<dbReference type="InterPro" id="IPR008201">
    <property type="entry name" value="HepT-like"/>
</dbReference>
<keyword evidence="1" id="KW-1277">Toxin-antitoxin system</keyword>
<comment type="similarity">
    <text evidence="4">Belongs to the HepT RNase toxin family.</text>
</comment>
<evidence type="ECO:0000256" key="2">
    <source>
        <dbReference type="ARBA" id="ARBA00022722"/>
    </source>
</evidence>
<dbReference type="KEGG" id="pchi:PC41400_09625"/>
<dbReference type="AlphaFoldDB" id="A0A410WU97"/>
<name>A0A410WU97_9BACL</name>
<dbReference type="EMBL" id="CP026520">
    <property type="protein sequence ID" value="QAV17910.1"/>
    <property type="molecule type" value="Genomic_DNA"/>
</dbReference>
<reference evidence="5 8" key="2">
    <citation type="submission" date="2022-05" db="EMBL/GenBank/DDBJ databases">
        <title>Genome Sequencing of Bee-Associated Microbes.</title>
        <authorList>
            <person name="Dunlap C."/>
        </authorList>
    </citation>
    <scope>NUCLEOTIDE SEQUENCE [LARGE SCALE GENOMIC DNA]</scope>
    <source>
        <strain evidence="5 8">NRRL B-23120</strain>
    </source>
</reference>
<dbReference type="Proteomes" id="UP001527202">
    <property type="component" value="Unassembled WGS sequence"/>
</dbReference>
<keyword evidence="8" id="KW-1185">Reference proteome</keyword>
<dbReference type="PANTHER" id="PTHR33397">
    <property type="entry name" value="UPF0331 PROTEIN YUTE"/>
    <property type="match status" value="1"/>
</dbReference>
<evidence type="ECO:0000256" key="1">
    <source>
        <dbReference type="ARBA" id="ARBA00022649"/>
    </source>
</evidence>
<dbReference type="PANTHER" id="PTHR33397:SF5">
    <property type="entry name" value="RNASE YUTE-RELATED"/>
    <property type="match status" value="1"/>
</dbReference>
<evidence type="ECO:0000313" key="5">
    <source>
        <dbReference type="EMBL" id="MCY9595043.1"/>
    </source>
</evidence>
<gene>
    <name evidence="5" type="ORF">M5X16_04540</name>
    <name evidence="6" type="ORF">PC41400_09625</name>
</gene>
<evidence type="ECO:0000313" key="6">
    <source>
        <dbReference type="EMBL" id="QAV17910.1"/>
    </source>
</evidence>
<dbReference type="GeneID" id="95375065"/>